<reference evidence="1 2" key="1">
    <citation type="submission" date="2018-08" db="EMBL/GenBank/DDBJ databases">
        <title>Genomic investigation of the strawberry pathogen Phytophthora fragariae indicates pathogenicity is determined by transcriptional variation in three key races.</title>
        <authorList>
            <person name="Adams T.M."/>
            <person name="Armitage A.D."/>
            <person name="Sobczyk M.K."/>
            <person name="Bates H.J."/>
            <person name="Dunwell J.M."/>
            <person name="Nellist C.F."/>
            <person name="Harrison R.J."/>
        </authorList>
    </citation>
    <scope>NUCLEOTIDE SEQUENCE [LARGE SCALE GENOMIC DNA]</scope>
    <source>
        <strain evidence="1 2">SCRP333</strain>
    </source>
</reference>
<dbReference type="AlphaFoldDB" id="A0A6A4FAK2"/>
<evidence type="ECO:0000313" key="2">
    <source>
        <dbReference type="Proteomes" id="UP000434957"/>
    </source>
</evidence>
<name>A0A6A4FAK2_9STRA</name>
<organism evidence="1 2">
    <name type="scientific">Phytophthora rubi</name>
    <dbReference type="NCBI Taxonomy" id="129364"/>
    <lineage>
        <taxon>Eukaryota</taxon>
        <taxon>Sar</taxon>
        <taxon>Stramenopiles</taxon>
        <taxon>Oomycota</taxon>
        <taxon>Peronosporomycetes</taxon>
        <taxon>Peronosporales</taxon>
        <taxon>Peronosporaceae</taxon>
        <taxon>Phytophthora</taxon>
    </lineage>
</organism>
<proteinExistence type="predicted"/>
<evidence type="ECO:0000313" key="1">
    <source>
        <dbReference type="EMBL" id="KAE9338387.1"/>
    </source>
</evidence>
<gene>
    <name evidence="1" type="ORF">PR003_g11514</name>
</gene>
<dbReference type="Proteomes" id="UP000434957">
    <property type="component" value="Unassembled WGS sequence"/>
</dbReference>
<keyword evidence="2" id="KW-1185">Reference proteome</keyword>
<comment type="caution">
    <text evidence="1">The sequence shown here is derived from an EMBL/GenBank/DDBJ whole genome shotgun (WGS) entry which is preliminary data.</text>
</comment>
<sequence>MASRFSSVHKLFKKLCWNSGMSSKHFVTTLQWVIEFTPTPPESMSTGVHFH</sequence>
<dbReference type="EMBL" id="QXFT01000666">
    <property type="protein sequence ID" value="KAE9338387.1"/>
    <property type="molecule type" value="Genomic_DNA"/>
</dbReference>
<accession>A0A6A4FAK2</accession>
<protein>
    <submittedName>
        <fullName evidence="1">Uncharacterized protein</fullName>
    </submittedName>
</protein>